<feature type="transmembrane region" description="Helical" evidence="1">
    <location>
        <begin position="223"/>
        <end position="247"/>
    </location>
</feature>
<keyword evidence="1" id="KW-0472">Membrane</keyword>
<evidence type="ECO:0000313" key="2">
    <source>
        <dbReference type="EMBL" id="AIE93044.1"/>
    </source>
</evidence>
<dbReference type="AlphaFoldDB" id="A0A075FNX5"/>
<keyword evidence="1" id="KW-0812">Transmembrane</keyword>
<sequence>MNRFVISYQKAVILCIVTVFVTGSGQGLHTGIGGDANSQGDVTIAGCTCHAEQPDNSVTVVLDGIPYHYGLGQEYELRVQLIGGPGIDTTSQTGGFAMRVSSGTLGPGTGYDGLVQNWEDDAASLTHTDSGSKTADRTWVVSWTSPEEGGDAVTFWLAGNAVNGDLIPSELDRWNRLTTTVDEGSDDGRTRTVFSGNGDIDPPAPVDDHVDIHLMGAELLAHWLGLLGFVSVFLVIIFCGFFLRYGFSRHYEGRSNLLKLRLKHLRRGDQL</sequence>
<protein>
    <recommendedName>
        <fullName evidence="3">Reelin domain-containing protein</fullName>
    </recommendedName>
</protein>
<dbReference type="EMBL" id="KF900384">
    <property type="protein sequence ID" value="AIE93044.1"/>
    <property type="molecule type" value="Genomic_DNA"/>
</dbReference>
<dbReference type="NCBIfam" id="NF041895">
    <property type="entry name" value="choice_anch_V"/>
    <property type="match status" value="1"/>
</dbReference>
<accession>A0A075FNX5</accession>
<proteinExistence type="predicted"/>
<evidence type="ECO:0000256" key="1">
    <source>
        <dbReference type="SAM" id="Phobius"/>
    </source>
</evidence>
<reference evidence="2" key="1">
    <citation type="journal article" date="2014" name="Genome Biol. Evol.">
        <title>Pangenome evidence for extensive interdomain horizontal transfer affecting lineage core and shell genes in uncultured planktonic thaumarchaeota and euryarchaeota.</title>
        <authorList>
            <person name="Deschamps P."/>
            <person name="Zivanovic Y."/>
            <person name="Moreira D."/>
            <person name="Rodriguez-Valera F."/>
            <person name="Lopez-Garcia P."/>
        </authorList>
    </citation>
    <scope>NUCLEOTIDE SEQUENCE</scope>
</reference>
<evidence type="ECO:0008006" key="3">
    <source>
        <dbReference type="Google" id="ProtNLM"/>
    </source>
</evidence>
<organism evidence="2">
    <name type="scientific">uncultured marine group II/III euryarchaeote AD1000_31_D05</name>
    <dbReference type="NCBI Taxonomy" id="1457753"/>
    <lineage>
        <taxon>Archaea</taxon>
        <taxon>Methanobacteriati</taxon>
        <taxon>Methanobacteriota</taxon>
        <taxon>environmental samples</taxon>
    </lineage>
</organism>
<name>A0A075FNX5_9EURY</name>
<keyword evidence="1" id="KW-1133">Transmembrane helix</keyword>